<feature type="binding site" evidence="2">
    <location>
        <position position="84"/>
    </location>
    <ligand>
        <name>Mg(2+)</name>
        <dbReference type="ChEBI" id="CHEBI:18420"/>
        <label>2</label>
    </ligand>
</feature>
<dbReference type="InterPro" id="IPR036921">
    <property type="entry name" value="PurM-like_N_sf"/>
</dbReference>
<dbReference type="AlphaFoldDB" id="A0A5E7S781"/>
<organism evidence="4 5">
    <name type="scientific">Pseudomonas fluorescens</name>
    <dbReference type="NCBI Taxonomy" id="294"/>
    <lineage>
        <taxon>Bacteria</taxon>
        <taxon>Pseudomonadati</taxon>
        <taxon>Pseudomonadota</taxon>
        <taxon>Gammaproteobacteria</taxon>
        <taxon>Pseudomonadales</taxon>
        <taxon>Pseudomonadaceae</taxon>
        <taxon>Pseudomonas</taxon>
    </lineage>
</organism>
<feature type="binding site" evidence="2">
    <location>
        <position position="84"/>
    </location>
    <ligand>
        <name>Mg(2+)</name>
        <dbReference type="ChEBI" id="CHEBI:18420"/>
        <label>4</label>
    </ligand>
</feature>
<keyword evidence="2" id="KW-0547">Nucleotide-binding</keyword>
<dbReference type="InterPro" id="IPR036676">
    <property type="entry name" value="PurM-like_C_sf"/>
</dbReference>
<evidence type="ECO:0000256" key="2">
    <source>
        <dbReference type="HAMAP-Rule" id="MF_02128"/>
    </source>
</evidence>
<dbReference type="Gene3D" id="3.30.1330.10">
    <property type="entry name" value="PurM-like, N-terminal domain"/>
    <property type="match status" value="1"/>
</dbReference>
<feature type="binding site" evidence="2">
    <location>
        <position position="157"/>
    </location>
    <ligand>
        <name>ATP</name>
        <dbReference type="ChEBI" id="CHEBI:30616"/>
    </ligand>
</feature>
<feature type="binding site" evidence="2">
    <location>
        <position position="226"/>
    </location>
    <ligand>
        <name>Mg(2+)</name>
        <dbReference type="ChEBI" id="CHEBI:18420"/>
        <label>5</label>
    </ligand>
</feature>
<dbReference type="GO" id="GO:0009030">
    <property type="term" value="F:thiamine-phosphate kinase activity"/>
    <property type="evidence" value="ECO:0007669"/>
    <property type="project" value="UniProtKB-UniRule"/>
</dbReference>
<sequence>MEVRVLSTMNEVGEKGFLKLLLPKLFCSEDFVNGFGHDASIIDLGLEKNIAFKIDRAPSPVSVKNLWSDYKVWGRLAVVANVSDLVASGADAKAFMLSLVVPGEMESESVEEIVKGCAEACQEHGVSFVGGDTKEGAETQVVGACIGTVDRDHHIGRKVASAGDRLVIAGKLGGFLGAYHFLKKCGLNHPEHSTMLEALTRPSARVTEGRYVSYYKVASAGCDLSDGLADALSCFCDQETGVVIEEAWLPMHTFAVRAAAESGVSLYTYAFGVGDWAIAYVVPEESFDSHLQELPEEVDLVTIGFFNSTGRRLVKLISGELVPIPDFKNEHFRSRLEDEGDYLDFIK</sequence>
<comment type="function">
    <text evidence="2">Catalyzes the ATP-dependent phosphorylation of thiamine-monophosphate (TMP) to form thiamine-pyrophosphate (TPP), the active form of vitamin B1.</text>
</comment>
<feature type="binding site" evidence="2">
    <location>
        <position position="55"/>
    </location>
    <ligand>
        <name>Mg(2+)</name>
        <dbReference type="ChEBI" id="CHEBI:18420"/>
        <label>1</label>
    </ligand>
</feature>
<evidence type="ECO:0000259" key="3">
    <source>
        <dbReference type="Pfam" id="PF00586"/>
    </source>
</evidence>
<gene>
    <name evidence="4" type="primary">thiL_1</name>
    <name evidence="2" type="synonym">thiL</name>
    <name evidence="4" type="ORF">PS941_00931</name>
</gene>
<dbReference type="SUPFAM" id="SSF56042">
    <property type="entry name" value="PurM C-terminal domain-like"/>
    <property type="match status" value="1"/>
</dbReference>
<feature type="domain" description="PurM-like N-terminal" evidence="3">
    <location>
        <begin position="36"/>
        <end position="149"/>
    </location>
</feature>
<dbReference type="PANTHER" id="PTHR30270:SF0">
    <property type="entry name" value="THIAMINE-MONOPHOSPHATE KINASE"/>
    <property type="match status" value="1"/>
</dbReference>
<dbReference type="GO" id="GO:0000287">
    <property type="term" value="F:magnesium ion binding"/>
    <property type="evidence" value="ECO:0007669"/>
    <property type="project" value="UniProtKB-UniRule"/>
</dbReference>
<feature type="binding site" evidence="2">
    <location>
        <position position="225"/>
    </location>
    <ligand>
        <name>ATP</name>
        <dbReference type="ChEBI" id="CHEBI:30616"/>
    </ligand>
</feature>
<dbReference type="EMBL" id="CABVJC010000001">
    <property type="protein sequence ID" value="VVP82542.1"/>
    <property type="molecule type" value="Genomic_DNA"/>
</dbReference>
<keyword evidence="2 4" id="KW-0418">Kinase</keyword>
<name>A0A5E7S781_PSEFL</name>
<evidence type="ECO:0000313" key="5">
    <source>
        <dbReference type="Proteomes" id="UP000326452"/>
    </source>
</evidence>
<dbReference type="GO" id="GO:0009229">
    <property type="term" value="P:thiamine diphosphate biosynthetic process"/>
    <property type="evidence" value="ECO:0007669"/>
    <property type="project" value="UniProtKB-UniRule"/>
</dbReference>
<dbReference type="SUPFAM" id="SSF55326">
    <property type="entry name" value="PurM N-terminal domain-like"/>
    <property type="match status" value="1"/>
</dbReference>
<feature type="binding site" evidence="2">
    <location>
        <position position="132"/>
    </location>
    <ligand>
        <name>Mg(2+)</name>
        <dbReference type="ChEBI" id="CHEBI:18420"/>
        <label>1</label>
    </ligand>
</feature>
<dbReference type="EC" id="2.7.4.16" evidence="2"/>
<dbReference type="InterPro" id="IPR016188">
    <property type="entry name" value="PurM-like_N"/>
</dbReference>
<comment type="catalytic activity">
    <reaction evidence="2">
        <text>thiamine phosphate + ATP = thiamine diphosphate + ADP</text>
        <dbReference type="Rhea" id="RHEA:15913"/>
        <dbReference type="ChEBI" id="CHEBI:30616"/>
        <dbReference type="ChEBI" id="CHEBI:37575"/>
        <dbReference type="ChEBI" id="CHEBI:58937"/>
        <dbReference type="ChEBI" id="CHEBI:456216"/>
        <dbReference type="EC" id="2.7.4.16"/>
    </reaction>
</comment>
<proteinExistence type="inferred from homology"/>
<dbReference type="GO" id="GO:0005524">
    <property type="term" value="F:ATP binding"/>
    <property type="evidence" value="ECO:0007669"/>
    <property type="project" value="UniProtKB-UniRule"/>
</dbReference>
<keyword evidence="1 2" id="KW-0784">Thiamine biosynthesis</keyword>
<reference evidence="4 5" key="1">
    <citation type="submission" date="2019-09" db="EMBL/GenBank/DDBJ databases">
        <authorList>
            <person name="Chandra G."/>
            <person name="Truman W A."/>
        </authorList>
    </citation>
    <scope>NUCLEOTIDE SEQUENCE [LARGE SCALE GENOMIC DNA]</scope>
    <source>
        <strain evidence="4">PS941</strain>
    </source>
</reference>
<dbReference type="UniPathway" id="UPA00060">
    <property type="reaction ID" value="UER00142"/>
</dbReference>
<dbReference type="Proteomes" id="UP000326452">
    <property type="component" value="Unassembled WGS sequence"/>
</dbReference>
<feature type="binding site" evidence="2">
    <location>
        <position position="55"/>
    </location>
    <ligand>
        <name>Mg(2+)</name>
        <dbReference type="ChEBI" id="CHEBI:18420"/>
        <label>2</label>
    </ligand>
</feature>
<keyword evidence="2" id="KW-0460">Magnesium</keyword>
<comment type="caution">
    <text evidence="2">Lacks conserved residue(s) required for the propagation of feature annotation.</text>
</comment>
<feature type="binding site" evidence="2">
    <location>
        <begin position="131"/>
        <end position="132"/>
    </location>
    <ligand>
        <name>ATP</name>
        <dbReference type="ChEBI" id="CHEBI:30616"/>
    </ligand>
</feature>
<dbReference type="Gene3D" id="3.90.650.10">
    <property type="entry name" value="PurM-like C-terminal domain"/>
    <property type="match status" value="1"/>
</dbReference>
<keyword evidence="2 4" id="KW-0808">Transferase</keyword>
<comment type="similarity">
    <text evidence="2">Belongs to the thiamine-monophosphate kinase family.</text>
</comment>
<keyword evidence="2" id="KW-0479">Metal-binding</keyword>
<dbReference type="OrthoDB" id="9801934at2"/>
<accession>A0A5E7S781</accession>
<feature type="binding site" evidence="2">
    <location>
        <position position="38"/>
    </location>
    <ligand>
        <name>Mg(2+)</name>
        <dbReference type="ChEBI" id="CHEBI:18420"/>
        <label>4</label>
    </ligand>
</feature>
<evidence type="ECO:0000313" key="4">
    <source>
        <dbReference type="EMBL" id="VVP82542.1"/>
    </source>
</evidence>
<feature type="binding site" evidence="2">
    <location>
        <position position="84"/>
    </location>
    <ligand>
        <name>Mg(2+)</name>
        <dbReference type="ChEBI" id="CHEBI:18420"/>
        <label>3</label>
    </ligand>
</feature>
<comment type="pathway">
    <text evidence="2">Cofactor biosynthesis; thiamine diphosphate biosynthesis; thiamine diphosphate from thiamine phosphate: step 1/1.</text>
</comment>
<dbReference type="GO" id="GO:0009228">
    <property type="term" value="P:thiamine biosynthetic process"/>
    <property type="evidence" value="ECO:0007669"/>
    <property type="project" value="UniProtKB-KW"/>
</dbReference>
<keyword evidence="2" id="KW-0067">ATP-binding</keyword>
<dbReference type="PIRSF" id="PIRSF005303">
    <property type="entry name" value="Thiam_monoph_kin"/>
    <property type="match status" value="1"/>
</dbReference>
<evidence type="ECO:0000256" key="1">
    <source>
        <dbReference type="ARBA" id="ARBA00022977"/>
    </source>
</evidence>
<protein>
    <recommendedName>
        <fullName evidence="2">Thiamine-monophosphate kinase</fullName>
        <shortName evidence="2">TMP kinase</shortName>
        <shortName evidence="2">Thiamine-phosphate kinase</shortName>
        <ecNumber evidence="2">2.7.4.16</ecNumber>
    </recommendedName>
</protein>
<dbReference type="PANTHER" id="PTHR30270">
    <property type="entry name" value="THIAMINE-MONOPHOSPHATE KINASE"/>
    <property type="match status" value="1"/>
</dbReference>
<comment type="miscellaneous">
    <text evidence="2">Reaction mechanism of ThiL seems to utilize a direct, inline transfer of the gamma-phosphate of ATP to TMP rather than a phosphorylated enzyme intermediate.</text>
</comment>
<feature type="binding site" evidence="2">
    <location>
        <position position="223"/>
    </location>
    <ligand>
        <name>Mg(2+)</name>
        <dbReference type="ChEBI" id="CHEBI:18420"/>
        <label>3</label>
    </ligand>
</feature>
<dbReference type="InterPro" id="IPR006283">
    <property type="entry name" value="ThiL-like"/>
</dbReference>
<feature type="binding site" evidence="2">
    <location>
        <position position="38"/>
    </location>
    <ligand>
        <name>Mg(2+)</name>
        <dbReference type="ChEBI" id="CHEBI:18420"/>
        <label>3</label>
    </ligand>
</feature>
<dbReference type="Pfam" id="PF00586">
    <property type="entry name" value="AIRS"/>
    <property type="match status" value="1"/>
</dbReference>
<dbReference type="HAMAP" id="MF_02128">
    <property type="entry name" value="TMP_kinase"/>
    <property type="match status" value="1"/>
</dbReference>